<name>A0A511MR81_9NOCA</name>
<evidence type="ECO:0000313" key="5">
    <source>
        <dbReference type="EMBL" id="GEM42717.1"/>
    </source>
</evidence>
<evidence type="ECO:0000313" key="6">
    <source>
        <dbReference type="Proteomes" id="UP000321424"/>
    </source>
</evidence>
<reference evidence="5 6" key="1">
    <citation type="submission" date="2019-07" db="EMBL/GenBank/DDBJ databases">
        <title>Whole genome shotgun sequence of Nocardia ninae NBRC 108245.</title>
        <authorList>
            <person name="Hosoyama A."/>
            <person name="Uohara A."/>
            <person name="Ohji S."/>
            <person name="Ichikawa N."/>
        </authorList>
    </citation>
    <scope>NUCLEOTIDE SEQUENCE [LARGE SCALE GENOMIC DNA]</scope>
    <source>
        <strain evidence="5 6">NBRC 108245</strain>
    </source>
</reference>
<gene>
    <name evidence="5" type="ORF">NN4_72360</name>
</gene>
<evidence type="ECO:0000256" key="2">
    <source>
        <dbReference type="ARBA" id="ARBA00023125"/>
    </source>
</evidence>
<dbReference type="Proteomes" id="UP000321424">
    <property type="component" value="Unassembled WGS sequence"/>
</dbReference>
<dbReference type="Pfam" id="PF12833">
    <property type="entry name" value="HTH_18"/>
    <property type="match status" value="1"/>
</dbReference>
<sequence length="237" mass="24958">MTIRPGVLSYRGGLSPAKMHAHHSVQVLIARRGEFIVADADATMVTCPAAVIPADAAHEMVQGVVDGEMVQLAAESADGIELTRTVAQPASAEAWAAAGATLLAGLGENHWWADGLPYAKPTAAAMRHPALTAAVRRLPELVAAGPVRLRDVAAAVGVSESRLGHLFSAETGLPFRPYVRWLRMSRAIDHIALGHTLTDAAHAAGFYDGAHFTRVCTKTFGLSPAILISEMTFSGHS</sequence>
<feature type="domain" description="HTH araC/xylS-type" evidence="4">
    <location>
        <begin position="132"/>
        <end position="230"/>
    </location>
</feature>
<dbReference type="SMART" id="SM00342">
    <property type="entry name" value="HTH_ARAC"/>
    <property type="match status" value="1"/>
</dbReference>
<proteinExistence type="predicted"/>
<organism evidence="5 6">
    <name type="scientific">Nocardia ninae NBRC 108245</name>
    <dbReference type="NCBI Taxonomy" id="1210091"/>
    <lineage>
        <taxon>Bacteria</taxon>
        <taxon>Bacillati</taxon>
        <taxon>Actinomycetota</taxon>
        <taxon>Actinomycetes</taxon>
        <taxon>Mycobacteriales</taxon>
        <taxon>Nocardiaceae</taxon>
        <taxon>Nocardia</taxon>
    </lineage>
</organism>
<keyword evidence="1" id="KW-0805">Transcription regulation</keyword>
<accession>A0A511MR81</accession>
<dbReference type="EMBL" id="BJXA01000075">
    <property type="protein sequence ID" value="GEM42717.1"/>
    <property type="molecule type" value="Genomic_DNA"/>
</dbReference>
<protein>
    <submittedName>
        <fullName evidence="5">Putative transcriptional regulator, AraC family protein</fullName>
    </submittedName>
</protein>
<dbReference type="InterPro" id="IPR018060">
    <property type="entry name" value="HTH_AraC"/>
</dbReference>
<dbReference type="InterPro" id="IPR009057">
    <property type="entry name" value="Homeodomain-like_sf"/>
</dbReference>
<dbReference type="PROSITE" id="PS01124">
    <property type="entry name" value="HTH_ARAC_FAMILY_2"/>
    <property type="match status" value="1"/>
</dbReference>
<dbReference type="Gene3D" id="1.10.10.60">
    <property type="entry name" value="Homeodomain-like"/>
    <property type="match status" value="1"/>
</dbReference>
<dbReference type="RefSeq" id="WP_147140498.1">
    <property type="nucleotide sequence ID" value="NZ_BJXA01000075.1"/>
</dbReference>
<keyword evidence="3" id="KW-0804">Transcription</keyword>
<dbReference type="InterPro" id="IPR050204">
    <property type="entry name" value="AraC_XylS_family_regulators"/>
</dbReference>
<dbReference type="OrthoDB" id="4549023at2"/>
<evidence type="ECO:0000256" key="1">
    <source>
        <dbReference type="ARBA" id="ARBA00023015"/>
    </source>
</evidence>
<dbReference type="GO" id="GO:0043565">
    <property type="term" value="F:sequence-specific DNA binding"/>
    <property type="evidence" value="ECO:0007669"/>
    <property type="project" value="InterPro"/>
</dbReference>
<dbReference type="GO" id="GO:0003700">
    <property type="term" value="F:DNA-binding transcription factor activity"/>
    <property type="evidence" value="ECO:0007669"/>
    <property type="project" value="InterPro"/>
</dbReference>
<dbReference type="SUPFAM" id="SSF46689">
    <property type="entry name" value="Homeodomain-like"/>
    <property type="match status" value="1"/>
</dbReference>
<dbReference type="PANTHER" id="PTHR46796">
    <property type="entry name" value="HTH-TYPE TRANSCRIPTIONAL ACTIVATOR RHAS-RELATED"/>
    <property type="match status" value="1"/>
</dbReference>
<dbReference type="AlphaFoldDB" id="A0A511MR81"/>
<comment type="caution">
    <text evidence="5">The sequence shown here is derived from an EMBL/GenBank/DDBJ whole genome shotgun (WGS) entry which is preliminary data.</text>
</comment>
<keyword evidence="2" id="KW-0238">DNA-binding</keyword>
<evidence type="ECO:0000256" key="3">
    <source>
        <dbReference type="ARBA" id="ARBA00023163"/>
    </source>
</evidence>
<evidence type="ECO:0000259" key="4">
    <source>
        <dbReference type="PROSITE" id="PS01124"/>
    </source>
</evidence>
<keyword evidence="6" id="KW-1185">Reference proteome</keyword>